<proteinExistence type="predicted"/>
<sequence length="152" mass="17507">MEFAALSAGVCTDFSFATTCTSRSKRRLCQFALVDRFHLRGVKGSTVCAVCRRLQETLASIKLHSCRLHVRKWSHYRDSGHRRTLQTRRRIVLAATLARSNCHNFSKILNAKVVLRLRYSVPRILNPGFSTAEFKHNKKNRFRARASVCREN</sequence>
<comment type="caution">
    <text evidence="1">The sequence shown here is derived from an EMBL/GenBank/DDBJ whole genome shotgun (WGS) entry which is preliminary data.</text>
</comment>
<protein>
    <submittedName>
        <fullName evidence="1">Uncharacterized protein</fullName>
    </submittedName>
</protein>
<name>A0AAW2GNJ7_9HYME</name>
<keyword evidence="2" id="KW-1185">Reference proteome</keyword>
<organism evidence="1 2">
    <name type="scientific">Cardiocondyla obscurior</name>
    <dbReference type="NCBI Taxonomy" id="286306"/>
    <lineage>
        <taxon>Eukaryota</taxon>
        <taxon>Metazoa</taxon>
        <taxon>Ecdysozoa</taxon>
        <taxon>Arthropoda</taxon>
        <taxon>Hexapoda</taxon>
        <taxon>Insecta</taxon>
        <taxon>Pterygota</taxon>
        <taxon>Neoptera</taxon>
        <taxon>Endopterygota</taxon>
        <taxon>Hymenoptera</taxon>
        <taxon>Apocrita</taxon>
        <taxon>Aculeata</taxon>
        <taxon>Formicoidea</taxon>
        <taxon>Formicidae</taxon>
        <taxon>Myrmicinae</taxon>
        <taxon>Cardiocondyla</taxon>
    </lineage>
</organism>
<dbReference type="Proteomes" id="UP001430953">
    <property type="component" value="Unassembled WGS sequence"/>
</dbReference>
<gene>
    <name evidence="1" type="ORF">PUN28_003481</name>
</gene>
<evidence type="ECO:0000313" key="2">
    <source>
        <dbReference type="Proteomes" id="UP001430953"/>
    </source>
</evidence>
<accession>A0AAW2GNJ7</accession>
<reference evidence="1 2" key="1">
    <citation type="submission" date="2023-03" db="EMBL/GenBank/DDBJ databases">
        <title>High recombination rates correlate with genetic variation in Cardiocondyla obscurior ants.</title>
        <authorList>
            <person name="Errbii M."/>
        </authorList>
    </citation>
    <scope>NUCLEOTIDE SEQUENCE [LARGE SCALE GENOMIC DNA]</scope>
    <source>
        <strain evidence="1">Alpha-2009</strain>
        <tissue evidence="1">Whole body</tissue>
    </source>
</reference>
<evidence type="ECO:0000313" key="1">
    <source>
        <dbReference type="EMBL" id="KAL0128247.1"/>
    </source>
</evidence>
<dbReference type="AlphaFoldDB" id="A0AAW2GNJ7"/>
<dbReference type="EMBL" id="JADYXP020000003">
    <property type="protein sequence ID" value="KAL0128247.1"/>
    <property type="molecule type" value="Genomic_DNA"/>
</dbReference>